<sequence>MISTKKLIKMTRNFQIVTAINRKIELPQNNEDSSTSGHSSLPKVGEKDHFVAYTSDGRRYYIPIPIYKTTKDVEEALLLSVAANKCSSSCTVYNQETSKHALLCGF</sequence>
<protein>
    <submittedName>
        <fullName evidence="2">Uncharacterized protein</fullName>
    </submittedName>
</protein>
<comment type="caution">
    <text evidence="2">The sequence shown here is derived from an EMBL/GenBank/DDBJ whole genome shotgun (WGS) entry which is preliminary data.</text>
</comment>
<accession>A0AAV3NV27</accession>
<comment type="similarity">
    <text evidence="1">Belongs to the ARG7 family.</text>
</comment>
<dbReference type="Proteomes" id="UP001454036">
    <property type="component" value="Unassembled WGS sequence"/>
</dbReference>
<evidence type="ECO:0000256" key="1">
    <source>
        <dbReference type="ARBA" id="ARBA00006974"/>
    </source>
</evidence>
<dbReference type="EMBL" id="BAABME010000430">
    <property type="protein sequence ID" value="GAA0142712.1"/>
    <property type="molecule type" value="Genomic_DNA"/>
</dbReference>
<dbReference type="PANTHER" id="PTHR31175">
    <property type="entry name" value="AUXIN-RESPONSIVE FAMILY PROTEIN"/>
    <property type="match status" value="1"/>
</dbReference>
<organism evidence="2 3">
    <name type="scientific">Lithospermum erythrorhizon</name>
    <name type="common">Purple gromwell</name>
    <name type="synonym">Lithospermum officinale var. erythrorhizon</name>
    <dbReference type="NCBI Taxonomy" id="34254"/>
    <lineage>
        <taxon>Eukaryota</taxon>
        <taxon>Viridiplantae</taxon>
        <taxon>Streptophyta</taxon>
        <taxon>Embryophyta</taxon>
        <taxon>Tracheophyta</taxon>
        <taxon>Spermatophyta</taxon>
        <taxon>Magnoliopsida</taxon>
        <taxon>eudicotyledons</taxon>
        <taxon>Gunneridae</taxon>
        <taxon>Pentapetalae</taxon>
        <taxon>asterids</taxon>
        <taxon>lamiids</taxon>
        <taxon>Boraginales</taxon>
        <taxon>Boraginaceae</taxon>
        <taxon>Boraginoideae</taxon>
        <taxon>Lithospermeae</taxon>
        <taxon>Lithospermum</taxon>
    </lineage>
</organism>
<gene>
    <name evidence="2" type="ORF">LIER_03547</name>
</gene>
<dbReference type="AlphaFoldDB" id="A0AAV3NV27"/>
<dbReference type="InterPro" id="IPR003676">
    <property type="entry name" value="SAUR_fam"/>
</dbReference>
<keyword evidence="3" id="KW-1185">Reference proteome</keyword>
<proteinExistence type="inferred from homology"/>
<evidence type="ECO:0000313" key="3">
    <source>
        <dbReference type="Proteomes" id="UP001454036"/>
    </source>
</evidence>
<name>A0AAV3NV27_LITER</name>
<reference evidence="2 3" key="1">
    <citation type="submission" date="2024-01" db="EMBL/GenBank/DDBJ databases">
        <title>The complete chloroplast genome sequence of Lithospermum erythrorhizon: insights into the phylogenetic relationship among Boraginaceae species and the maternal lineages of purple gromwells.</title>
        <authorList>
            <person name="Okada T."/>
            <person name="Watanabe K."/>
        </authorList>
    </citation>
    <scope>NUCLEOTIDE SEQUENCE [LARGE SCALE GENOMIC DNA]</scope>
</reference>
<dbReference type="GO" id="GO:0009733">
    <property type="term" value="P:response to auxin"/>
    <property type="evidence" value="ECO:0007669"/>
    <property type="project" value="InterPro"/>
</dbReference>
<evidence type="ECO:0000313" key="2">
    <source>
        <dbReference type="EMBL" id="GAA0142712.1"/>
    </source>
</evidence>
<dbReference type="PANTHER" id="PTHR31175:SF82">
    <property type="entry name" value="AUXIN-RESPONSIVE PROTEIN SAUR65"/>
    <property type="match status" value="1"/>
</dbReference>